<dbReference type="Proteomes" id="UP000728185">
    <property type="component" value="Unassembled WGS sequence"/>
</dbReference>
<dbReference type="CDD" id="cd04301">
    <property type="entry name" value="NAT_SF"/>
    <property type="match status" value="1"/>
</dbReference>
<sequence length="373" mass="41675">MFHIRGLTPADSSDAHKLITSLYHHHAGLSYENLLSETEFADHLQGGYLRGLLLTYTETTQSSNDKNEATRRCRSIGILLYHSTVSNFYGKGIFVDQLFIEQEFRGRGLGRMMMARLCRIGVAEHAVHIKLVFQKGLPAEKFYERLGFKNRTAGSPRLHHFQAFGKSELKKVLDKGKILEQSVTGNVHPHALVKIVFPVGTSRDDKLSTWNALRAQPLHCHEDLHNALCPPDPQNVILTNEILGNSSGEGSKKDNSIEPAMCMFLEKIVVCSWVGPLVSFSEFMGNTALLRPEVLYNRLLHWSKIYPSLGGAIWEVPFEIEDKNIQQAGSLKSSLNLLNAVDGTEHEGWNICVLEAAEILRLAETAAGKNVDF</sequence>
<feature type="domain" description="N-acetyltransferase" evidence="4">
    <location>
        <begin position="2"/>
        <end position="174"/>
    </location>
</feature>
<dbReference type="PANTHER" id="PTHR10545">
    <property type="entry name" value="DIAMINE N-ACETYLTRANSFERASE"/>
    <property type="match status" value="1"/>
</dbReference>
<dbReference type="EMBL" id="LUCM01005630">
    <property type="protein sequence ID" value="KAA0192530.1"/>
    <property type="molecule type" value="Genomic_DNA"/>
</dbReference>
<dbReference type="AlphaFoldDB" id="A0A8E0VJ87"/>
<comment type="caution">
    <text evidence="5">The sequence shown here is derived from an EMBL/GenBank/DDBJ whole genome shotgun (WGS) entry which is preliminary data.</text>
</comment>
<evidence type="ECO:0000256" key="3">
    <source>
        <dbReference type="ARBA" id="ARBA00023315"/>
    </source>
</evidence>
<organism evidence="5 6">
    <name type="scientific">Fasciolopsis buskii</name>
    <dbReference type="NCBI Taxonomy" id="27845"/>
    <lineage>
        <taxon>Eukaryota</taxon>
        <taxon>Metazoa</taxon>
        <taxon>Spiralia</taxon>
        <taxon>Lophotrochozoa</taxon>
        <taxon>Platyhelminthes</taxon>
        <taxon>Trematoda</taxon>
        <taxon>Digenea</taxon>
        <taxon>Plagiorchiida</taxon>
        <taxon>Echinostomata</taxon>
        <taxon>Echinostomatoidea</taxon>
        <taxon>Fasciolidae</taxon>
        <taxon>Fasciolopsis</taxon>
    </lineage>
</organism>
<evidence type="ECO:0000256" key="2">
    <source>
        <dbReference type="ARBA" id="ARBA00022679"/>
    </source>
</evidence>
<accession>A0A8E0VJ87</accession>
<name>A0A8E0VJ87_9TREM</name>
<dbReference type="InterPro" id="IPR000182">
    <property type="entry name" value="GNAT_dom"/>
</dbReference>
<dbReference type="Pfam" id="PF00583">
    <property type="entry name" value="Acetyltransf_1"/>
    <property type="match status" value="1"/>
</dbReference>
<reference evidence="5" key="1">
    <citation type="submission" date="2019-05" db="EMBL/GenBank/DDBJ databases">
        <title>Annotation for the trematode Fasciolopsis buski.</title>
        <authorList>
            <person name="Choi Y.-J."/>
        </authorList>
    </citation>
    <scope>NUCLEOTIDE SEQUENCE</scope>
    <source>
        <strain evidence="5">HT</strain>
        <tissue evidence="5">Whole worm</tissue>
    </source>
</reference>
<proteinExistence type="inferred from homology"/>
<dbReference type="OrthoDB" id="7305308at2759"/>
<keyword evidence="6" id="KW-1185">Reference proteome</keyword>
<evidence type="ECO:0000313" key="6">
    <source>
        <dbReference type="Proteomes" id="UP000728185"/>
    </source>
</evidence>
<dbReference type="InterPro" id="IPR051016">
    <property type="entry name" value="Diverse_Substrate_AcTransf"/>
</dbReference>
<keyword evidence="2" id="KW-0808">Transferase</keyword>
<comment type="similarity">
    <text evidence="1">Belongs to the acetyltransferase family.</text>
</comment>
<protein>
    <recommendedName>
        <fullName evidence="4">N-acetyltransferase domain-containing protein</fullName>
    </recommendedName>
</protein>
<dbReference type="Gene3D" id="3.40.630.30">
    <property type="match status" value="1"/>
</dbReference>
<dbReference type="PANTHER" id="PTHR10545:SF29">
    <property type="entry name" value="GH14572P-RELATED"/>
    <property type="match status" value="1"/>
</dbReference>
<evidence type="ECO:0000259" key="4">
    <source>
        <dbReference type="PROSITE" id="PS51186"/>
    </source>
</evidence>
<evidence type="ECO:0000256" key="1">
    <source>
        <dbReference type="ARBA" id="ARBA00008694"/>
    </source>
</evidence>
<dbReference type="SUPFAM" id="SSF55729">
    <property type="entry name" value="Acyl-CoA N-acyltransferases (Nat)"/>
    <property type="match status" value="1"/>
</dbReference>
<dbReference type="GO" id="GO:0008080">
    <property type="term" value="F:N-acetyltransferase activity"/>
    <property type="evidence" value="ECO:0007669"/>
    <property type="project" value="TreeGrafter"/>
</dbReference>
<gene>
    <name evidence="5" type="ORF">FBUS_07750</name>
</gene>
<dbReference type="InterPro" id="IPR016181">
    <property type="entry name" value="Acyl_CoA_acyltransferase"/>
</dbReference>
<keyword evidence="3" id="KW-0012">Acyltransferase</keyword>
<evidence type="ECO:0000313" key="5">
    <source>
        <dbReference type="EMBL" id="KAA0192530.1"/>
    </source>
</evidence>
<dbReference type="PROSITE" id="PS51186">
    <property type="entry name" value="GNAT"/>
    <property type="match status" value="1"/>
</dbReference>